<name>A0AAV8XG72_9CUCU</name>
<gene>
    <name evidence="1" type="ORF">NQ318_016295</name>
</gene>
<proteinExistence type="predicted"/>
<reference evidence="1" key="1">
    <citation type="journal article" date="2023" name="Insect Mol. Biol.">
        <title>Genome sequencing provides insights into the evolution of gene families encoding plant cell wall-degrading enzymes in longhorned beetles.</title>
        <authorList>
            <person name="Shin N.R."/>
            <person name="Okamura Y."/>
            <person name="Kirsch R."/>
            <person name="Pauchet Y."/>
        </authorList>
    </citation>
    <scope>NUCLEOTIDE SEQUENCE</scope>
    <source>
        <strain evidence="1">AMC_N1</strain>
    </source>
</reference>
<dbReference type="Proteomes" id="UP001162162">
    <property type="component" value="Unassembled WGS sequence"/>
</dbReference>
<dbReference type="EMBL" id="JAPWTK010000695">
    <property type="protein sequence ID" value="KAJ8937039.1"/>
    <property type="molecule type" value="Genomic_DNA"/>
</dbReference>
<evidence type="ECO:0000313" key="2">
    <source>
        <dbReference type="Proteomes" id="UP001162162"/>
    </source>
</evidence>
<evidence type="ECO:0000313" key="1">
    <source>
        <dbReference type="EMBL" id="KAJ8937039.1"/>
    </source>
</evidence>
<keyword evidence="2" id="KW-1185">Reference proteome</keyword>
<organism evidence="1 2">
    <name type="scientific">Aromia moschata</name>
    <dbReference type="NCBI Taxonomy" id="1265417"/>
    <lineage>
        <taxon>Eukaryota</taxon>
        <taxon>Metazoa</taxon>
        <taxon>Ecdysozoa</taxon>
        <taxon>Arthropoda</taxon>
        <taxon>Hexapoda</taxon>
        <taxon>Insecta</taxon>
        <taxon>Pterygota</taxon>
        <taxon>Neoptera</taxon>
        <taxon>Endopterygota</taxon>
        <taxon>Coleoptera</taxon>
        <taxon>Polyphaga</taxon>
        <taxon>Cucujiformia</taxon>
        <taxon>Chrysomeloidea</taxon>
        <taxon>Cerambycidae</taxon>
        <taxon>Cerambycinae</taxon>
        <taxon>Callichromatini</taxon>
        <taxon>Aromia</taxon>
    </lineage>
</organism>
<comment type="caution">
    <text evidence="1">The sequence shown here is derived from an EMBL/GenBank/DDBJ whole genome shotgun (WGS) entry which is preliminary data.</text>
</comment>
<dbReference type="AlphaFoldDB" id="A0AAV8XG72"/>
<accession>A0AAV8XG72</accession>
<sequence>MSTYEFDPDVCRQVLQKVAEDMPSGLSDPDLDEELVRFINESVTSSIKQKIDWLWGKYGIPEKLKQLKQLEKKSKKGDAWRPTTGEVDLDPIRVAKLETLKKELRKEIAEGHLDDSVRYRFDSGP</sequence>
<protein>
    <submittedName>
        <fullName evidence="1">Uncharacterized protein</fullName>
    </submittedName>
</protein>